<evidence type="ECO:0000313" key="1">
    <source>
        <dbReference type="Proteomes" id="UP000887580"/>
    </source>
</evidence>
<organism evidence="1 2">
    <name type="scientific">Panagrolaimus sp. PS1159</name>
    <dbReference type="NCBI Taxonomy" id="55785"/>
    <lineage>
        <taxon>Eukaryota</taxon>
        <taxon>Metazoa</taxon>
        <taxon>Ecdysozoa</taxon>
        <taxon>Nematoda</taxon>
        <taxon>Chromadorea</taxon>
        <taxon>Rhabditida</taxon>
        <taxon>Tylenchina</taxon>
        <taxon>Panagrolaimomorpha</taxon>
        <taxon>Panagrolaimoidea</taxon>
        <taxon>Panagrolaimidae</taxon>
        <taxon>Panagrolaimus</taxon>
    </lineage>
</organism>
<sequence length="436" mass="49067">MVFSCWRSPNEQVHTTEEMNRKRMFDSAFTYNTEYNYSNSYTNWAQQTNRYSRPINNGEKRLTDLRPQSIIEIFFVGLSFILLICTLPFSLIFSLKFVNTFERLVVLRLGKAQKVRGPGTCLVLPFIDKTAKIDISVISYELPSISVITCDKGIAEFSAAIFCKVVDPLINFCNVQNKDMVIKDCAYTTTYKYLAKRTLHDITNPPILSKILSKVQDDLNEFVREMGVEIVEVSVVKINILQPAENQAVNVFNTLMKSDVGTQVIQSLQSHLIQNVSSNSSENVIKIPLHQPPPPPPSQQQNPQSKSSSIIIPNDPEVEELIAKIKQCCNANLVAKVQKRYRIICNDSSENTIPADFIIDLKSGDGWATWTTLANDLINDVDVIFSLSKQTLKALIEGQLSPFTAYMNGDVRISGTVADATGLKYLMDRAKEIRCI</sequence>
<protein>
    <submittedName>
        <fullName evidence="2">Band 7 domain-containing protein</fullName>
    </submittedName>
</protein>
<dbReference type="WBParaSite" id="PS1159_v2.g9408.t1">
    <property type="protein sequence ID" value="PS1159_v2.g9408.t1"/>
    <property type="gene ID" value="PS1159_v2.g9408"/>
</dbReference>
<accession>A0AC35GW73</accession>
<reference evidence="2" key="1">
    <citation type="submission" date="2022-11" db="UniProtKB">
        <authorList>
            <consortium name="WormBaseParasite"/>
        </authorList>
    </citation>
    <scope>IDENTIFICATION</scope>
</reference>
<evidence type="ECO:0000313" key="2">
    <source>
        <dbReference type="WBParaSite" id="PS1159_v2.g9408.t1"/>
    </source>
</evidence>
<dbReference type="Proteomes" id="UP000887580">
    <property type="component" value="Unplaced"/>
</dbReference>
<proteinExistence type="predicted"/>
<name>A0AC35GW73_9BILA</name>